<reference evidence="4 5" key="1">
    <citation type="submission" date="2022-06" db="EMBL/GenBank/DDBJ databases">
        <title>Paraconexibacter antarcticus.</title>
        <authorList>
            <person name="Kim C.S."/>
        </authorList>
    </citation>
    <scope>NUCLEOTIDE SEQUENCE [LARGE SCALE GENOMIC DNA]</scope>
    <source>
        <strain evidence="4 5">02-257</strain>
    </source>
</reference>
<sequence length="431" mass="45030">MPAPQNRPGGSDEPPRYTRHRSAPGFLARRGRGRGDDLAALQALRDRERAAGGGGTDGRTYDAAGRAVREEPGRPVRDEQGRAIYRAGGAGGGYGGGRGGGGGGRRRLPLPGLPGRRLARAGGTITAWVLAKWALKAAVAWLVLSLLAFLVSATIHQSGDGGNVLGGGGYPPFAATNILVLGSDARPKNSREPGASSSGPSRSDTMMLLRVGGGHNARLSIPRDTVVDIPGHGRTKINAAYAYGGATLAVKTVEQFLGIDVNHLIEVNFNNFPDLIDAMGGVDYTGGCVVSRINGGFRNGGQTLRLKKGTTRIDGKQALALARTRHNLCNPRENDFTRARRQQKLLSAMKSRIVSISGFLHGPFIGWNAPKAIKSDMSAPTLLGVFGAIASSGNATPRVLKVSPVTLPDGSSGQTVSDASRRAAVRRFLGG</sequence>
<evidence type="ECO:0000256" key="2">
    <source>
        <dbReference type="SAM" id="MobiDB-lite"/>
    </source>
</evidence>
<evidence type="ECO:0000256" key="1">
    <source>
        <dbReference type="ARBA" id="ARBA00006068"/>
    </source>
</evidence>
<dbReference type="InterPro" id="IPR050922">
    <property type="entry name" value="LytR/CpsA/Psr_CW_biosynth"/>
</dbReference>
<accession>A0ABY5DN49</accession>
<name>A0ABY5DN49_9ACTN</name>
<dbReference type="NCBIfam" id="TIGR00350">
    <property type="entry name" value="lytR_cpsA_psr"/>
    <property type="match status" value="1"/>
</dbReference>
<protein>
    <submittedName>
        <fullName evidence="4">LCP family protein</fullName>
    </submittedName>
</protein>
<gene>
    <name evidence="4" type="ORF">NBH00_19160</name>
</gene>
<proteinExistence type="inferred from homology"/>
<dbReference type="InterPro" id="IPR004474">
    <property type="entry name" value="LytR_CpsA_psr"/>
</dbReference>
<dbReference type="PANTHER" id="PTHR33392">
    <property type="entry name" value="POLYISOPRENYL-TEICHOIC ACID--PEPTIDOGLYCAN TEICHOIC ACID TRANSFERASE TAGU"/>
    <property type="match status" value="1"/>
</dbReference>
<keyword evidence="5" id="KW-1185">Reference proteome</keyword>
<feature type="compositionally biased region" description="Basic and acidic residues" evidence="2">
    <location>
        <begin position="67"/>
        <end position="81"/>
    </location>
</feature>
<organism evidence="4 5">
    <name type="scientific">Paraconexibacter antarcticus</name>
    <dbReference type="NCBI Taxonomy" id="2949664"/>
    <lineage>
        <taxon>Bacteria</taxon>
        <taxon>Bacillati</taxon>
        <taxon>Actinomycetota</taxon>
        <taxon>Thermoleophilia</taxon>
        <taxon>Solirubrobacterales</taxon>
        <taxon>Paraconexibacteraceae</taxon>
        <taxon>Paraconexibacter</taxon>
    </lineage>
</organism>
<feature type="region of interest" description="Disordered" evidence="2">
    <location>
        <begin position="1"/>
        <end position="107"/>
    </location>
</feature>
<evidence type="ECO:0000259" key="3">
    <source>
        <dbReference type="Pfam" id="PF03816"/>
    </source>
</evidence>
<feature type="region of interest" description="Disordered" evidence="2">
    <location>
        <begin position="184"/>
        <end position="204"/>
    </location>
</feature>
<dbReference type="EMBL" id="CP098502">
    <property type="protein sequence ID" value="UTI63456.1"/>
    <property type="molecule type" value="Genomic_DNA"/>
</dbReference>
<feature type="compositionally biased region" description="Gly residues" evidence="2">
    <location>
        <begin position="88"/>
        <end position="103"/>
    </location>
</feature>
<feature type="compositionally biased region" description="Polar residues" evidence="2">
    <location>
        <begin position="195"/>
        <end position="204"/>
    </location>
</feature>
<dbReference type="PANTHER" id="PTHR33392:SF6">
    <property type="entry name" value="POLYISOPRENYL-TEICHOIC ACID--PEPTIDOGLYCAN TEICHOIC ACID TRANSFERASE TAGU"/>
    <property type="match status" value="1"/>
</dbReference>
<evidence type="ECO:0000313" key="4">
    <source>
        <dbReference type="EMBL" id="UTI63456.1"/>
    </source>
</evidence>
<feature type="domain" description="Cell envelope-related transcriptional attenuator" evidence="3">
    <location>
        <begin position="202"/>
        <end position="353"/>
    </location>
</feature>
<dbReference type="Proteomes" id="UP001056035">
    <property type="component" value="Chromosome"/>
</dbReference>
<dbReference type="Pfam" id="PF03816">
    <property type="entry name" value="LytR_cpsA_psr"/>
    <property type="match status" value="1"/>
</dbReference>
<dbReference type="Gene3D" id="3.40.630.190">
    <property type="entry name" value="LCP protein"/>
    <property type="match status" value="1"/>
</dbReference>
<dbReference type="RefSeq" id="WP_254570181.1">
    <property type="nucleotide sequence ID" value="NZ_CP098502.1"/>
</dbReference>
<comment type="similarity">
    <text evidence="1">Belongs to the LytR/CpsA/Psr (LCP) family.</text>
</comment>
<evidence type="ECO:0000313" key="5">
    <source>
        <dbReference type="Proteomes" id="UP001056035"/>
    </source>
</evidence>